<accession>A0AAD9Q7G3</accession>
<dbReference type="EMBL" id="JARQWQ010000060">
    <property type="protein sequence ID" value="KAK2555786.1"/>
    <property type="molecule type" value="Genomic_DNA"/>
</dbReference>
<comment type="caution">
    <text evidence="1">The sequence shown here is derived from an EMBL/GenBank/DDBJ whole genome shotgun (WGS) entry which is preliminary data.</text>
</comment>
<reference evidence="1" key="1">
    <citation type="journal article" date="2023" name="G3 (Bethesda)">
        <title>Whole genome assembly and annotation of the endangered Caribbean coral Acropora cervicornis.</title>
        <authorList>
            <person name="Selwyn J.D."/>
            <person name="Vollmer S.V."/>
        </authorList>
    </citation>
    <scope>NUCLEOTIDE SEQUENCE</scope>
    <source>
        <strain evidence="1">K2</strain>
    </source>
</reference>
<sequence length="379" mass="42308">MTSCGFKSLISSPCGSSKYHKGATVIIALLNCTKDITGHLQQLNAFDTESVNNEVTLILARAEGTLLGDLSNSRNILNKFLVSSGVTSITQSKKKFSLLTSRTKAVHVSKASESIVALIDVIAPGDAGALWEATKRSNMVEKALSINKSDSIEKVYLTALAQTYRHATGWDTHGQLQLFIPGVTYYRVKAARNHKQLYGRGVKVDDTRSPRVRVDENQLDHFLTFITSPHVVQDLPFGFRNHFKGWTISAEGRTALDELSAVVDKLIDHGLDKRKGMTYQEYVKEGKQFFKTEYKVHVTSSSKTADRCIQFALSDPKESALQQKCDHNHNEFCQSCEQLKSIIHEVGEQIKQLCHDDDDLLYVYSQAVQGAENWKSHLL</sequence>
<gene>
    <name evidence="1" type="ORF">P5673_022382</name>
</gene>
<evidence type="ECO:0000313" key="1">
    <source>
        <dbReference type="EMBL" id="KAK2555786.1"/>
    </source>
</evidence>
<proteinExistence type="predicted"/>
<evidence type="ECO:0000313" key="2">
    <source>
        <dbReference type="Proteomes" id="UP001249851"/>
    </source>
</evidence>
<keyword evidence="2" id="KW-1185">Reference proteome</keyword>
<organism evidence="1 2">
    <name type="scientific">Acropora cervicornis</name>
    <name type="common">Staghorn coral</name>
    <dbReference type="NCBI Taxonomy" id="6130"/>
    <lineage>
        <taxon>Eukaryota</taxon>
        <taxon>Metazoa</taxon>
        <taxon>Cnidaria</taxon>
        <taxon>Anthozoa</taxon>
        <taxon>Hexacorallia</taxon>
        <taxon>Scleractinia</taxon>
        <taxon>Astrocoeniina</taxon>
        <taxon>Acroporidae</taxon>
        <taxon>Acropora</taxon>
    </lineage>
</organism>
<dbReference type="Proteomes" id="UP001249851">
    <property type="component" value="Unassembled WGS sequence"/>
</dbReference>
<name>A0AAD9Q7G3_ACRCE</name>
<dbReference type="AlphaFoldDB" id="A0AAD9Q7G3"/>
<protein>
    <submittedName>
        <fullName evidence="1">Uncharacterized protein</fullName>
    </submittedName>
</protein>
<reference evidence="1" key="2">
    <citation type="journal article" date="2023" name="Science">
        <title>Genomic signatures of disease resistance in endangered staghorn corals.</title>
        <authorList>
            <person name="Vollmer S.V."/>
            <person name="Selwyn J.D."/>
            <person name="Despard B.A."/>
            <person name="Roesel C.L."/>
        </authorList>
    </citation>
    <scope>NUCLEOTIDE SEQUENCE</scope>
    <source>
        <strain evidence="1">K2</strain>
    </source>
</reference>